<dbReference type="InterPro" id="IPR036866">
    <property type="entry name" value="RibonucZ/Hydroxyglut_hydro"/>
</dbReference>
<comment type="caution">
    <text evidence="2">The sequence shown here is derived from an EMBL/GenBank/DDBJ whole genome shotgun (WGS) entry which is preliminary data.</text>
</comment>
<organism evidence="2 3">
    <name type="scientific">Thalassobacillus hwangdonensis</name>
    <dbReference type="NCBI Taxonomy" id="546108"/>
    <lineage>
        <taxon>Bacteria</taxon>
        <taxon>Bacillati</taxon>
        <taxon>Bacillota</taxon>
        <taxon>Bacilli</taxon>
        <taxon>Bacillales</taxon>
        <taxon>Bacillaceae</taxon>
        <taxon>Thalassobacillus</taxon>
    </lineage>
</organism>
<dbReference type="PANTHER" id="PTHR30619:SF1">
    <property type="entry name" value="RECOMBINATION PROTEIN 2"/>
    <property type="match status" value="1"/>
</dbReference>
<keyword evidence="3" id="KW-1185">Reference proteome</keyword>
<dbReference type="EMBL" id="JBHTKL010000001">
    <property type="protein sequence ID" value="MFD1018459.1"/>
    <property type="molecule type" value="Genomic_DNA"/>
</dbReference>
<dbReference type="PANTHER" id="PTHR30619">
    <property type="entry name" value="DNA INTERNALIZATION/COMPETENCE PROTEIN COMEC/REC2"/>
    <property type="match status" value="1"/>
</dbReference>
<accession>A0ABW3L1L0</accession>
<gene>
    <name evidence="2" type="ORF">ACFQ2J_04520</name>
</gene>
<proteinExistence type="predicted"/>
<dbReference type="InterPro" id="IPR001279">
    <property type="entry name" value="Metallo-B-lactamas"/>
</dbReference>
<protein>
    <submittedName>
        <fullName evidence="2">ComEC/Rec2 family competence protein</fullName>
    </submittedName>
</protein>
<dbReference type="Gene3D" id="3.60.15.10">
    <property type="entry name" value="Ribonuclease Z/Hydroxyacylglutathione hydrolase-like"/>
    <property type="match status" value="1"/>
</dbReference>
<reference evidence="3" key="1">
    <citation type="journal article" date="2019" name="Int. J. Syst. Evol. Microbiol.">
        <title>The Global Catalogue of Microorganisms (GCM) 10K type strain sequencing project: providing services to taxonomists for standard genome sequencing and annotation.</title>
        <authorList>
            <consortium name="The Broad Institute Genomics Platform"/>
            <consortium name="The Broad Institute Genome Sequencing Center for Infectious Disease"/>
            <person name="Wu L."/>
            <person name="Ma J."/>
        </authorList>
    </citation>
    <scope>NUCLEOTIDE SEQUENCE [LARGE SCALE GENOMIC DNA]</scope>
    <source>
        <strain evidence="3">CCUG 56607</strain>
    </source>
</reference>
<dbReference type="SUPFAM" id="SSF56281">
    <property type="entry name" value="Metallo-hydrolase/oxidoreductase"/>
    <property type="match status" value="1"/>
</dbReference>
<evidence type="ECO:0000313" key="2">
    <source>
        <dbReference type="EMBL" id="MFD1018459.1"/>
    </source>
</evidence>
<feature type="domain" description="Metallo-beta-lactamase" evidence="1">
    <location>
        <begin position="51"/>
        <end position="121"/>
    </location>
</feature>
<evidence type="ECO:0000259" key="1">
    <source>
        <dbReference type="Pfam" id="PF00753"/>
    </source>
</evidence>
<dbReference type="InterPro" id="IPR052159">
    <property type="entry name" value="Competence_DNA_uptake"/>
</dbReference>
<sequence>MNDQDRMAGMFMFTLLLFLQLISGVVGVEDSALITEDTARIAFLDLTEGEATLIRTEENHNFLINTGSPESYQELKQQLDALHVKDIDAIFLTHQSKDYCGNVKKLIDSYHSETVYHAGKKQTGCFQKIKSDLHTIKLDEQEKKDLDDVKLKVIYTDDEKMAIHVTYHSTGVIFFATGTIEEELHILKQHLTFQIIKIGDYGQGKAPSERFLHDTDPHIAVVFQMKGTTINDGLIERMQELWMDVYRMKQTGTLIIDINEEEYFIPAD</sequence>
<dbReference type="Proteomes" id="UP001596990">
    <property type="component" value="Unassembled WGS sequence"/>
</dbReference>
<evidence type="ECO:0000313" key="3">
    <source>
        <dbReference type="Proteomes" id="UP001596990"/>
    </source>
</evidence>
<name>A0ABW3L1L0_9BACI</name>
<dbReference type="Pfam" id="PF00753">
    <property type="entry name" value="Lactamase_B"/>
    <property type="match status" value="1"/>
</dbReference>